<proteinExistence type="inferred from homology"/>
<dbReference type="PROSITE" id="PS00662">
    <property type="entry name" value="T2SP_E"/>
    <property type="match status" value="1"/>
</dbReference>
<dbReference type="Gene3D" id="3.40.50.300">
    <property type="entry name" value="P-loop containing nucleotide triphosphate hydrolases"/>
    <property type="match status" value="1"/>
</dbReference>
<dbReference type="FunFam" id="3.40.50.300:FF:000398">
    <property type="entry name" value="Type IV pilus assembly ATPase PilB"/>
    <property type="match status" value="1"/>
</dbReference>
<feature type="domain" description="Bacterial type II secretion system protein E" evidence="4">
    <location>
        <begin position="704"/>
        <end position="718"/>
    </location>
</feature>
<dbReference type="EMBL" id="QJSX01000014">
    <property type="protein sequence ID" value="PYE51871.1"/>
    <property type="molecule type" value="Genomic_DNA"/>
</dbReference>
<reference evidence="5 6" key="1">
    <citation type="submission" date="2018-06" db="EMBL/GenBank/DDBJ databases">
        <title>Genomic Encyclopedia of Type Strains, Phase IV (KMG-IV): sequencing the most valuable type-strain genomes for metagenomic binning, comparative biology and taxonomic classification.</title>
        <authorList>
            <person name="Goeker M."/>
        </authorList>
    </citation>
    <scope>NUCLEOTIDE SEQUENCE [LARGE SCALE GENOMIC DNA]</scope>
    <source>
        <strain evidence="5 6">DSM 18048</strain>
    </source>
</reference>
<evidence type="ECO:0000313" key="6">
    <source>
        <dbReference type="Proteomes" id="UP000248326"/>
    </source>
</evidence>
<dbReference type="Gene3D" id="3.30.300.160">
    <property type="entry name" value="Type II secretion system, protein E, N-terminal domain"/>
    <property type="match status" value="3"/>
</dbReference>
<protein>
    <submittedName>
        <fullName evidence="5">Type IV pilus assembly protein PilB</fullName>
    </submittedName>
</protein>
<evidence type="ECO:0000256" key="3">
    <source>
        <dbReference type="ARBA" id="ARBA00022840"/>
    </source>
</evidence>
<organism evidence="5 6">
    <name type="scientific">Deinococcus yavapaiensis KR-236</name>
    <dbReference type="NCBI Taxonomy" id="694435"/>
    <lineage>
        <taxon>Bacteria</taxon>
        <taxon>Thermotogati</taxon>
        <taxon>Deinococcota</taxon>
        <taxon>Deinococci</taxon>
        <taxon>Deinococcales</taxon>
        <taxon>Deinococcaceae</taxon>
        <taxon>Deinococcus</taxon>
    </lineage>
</organism>
<accession>A0A318S7X0</accession>
<dbReference type="PANTHER" id="PTHR30258">
    <property type="entry name" value="TYPE II SECRETION SYSTEM PROTEIN GSPE-RELATED"/>
    <property type="match status" value="1"/>
</dbReference>
<sequence>MALSIGDRRLGAILLEQGYVNDSDLQRALDRHSEVGGRLSDILIDAGMVGERRIARAIEEALGIPLVNLSVLQPSAEALASLPAAGAQQHQAVPFALASGTLRVAFVDPLNSLAVEAVEDETGYIVEPYQALREQVMWALATFYPELGLQVAPPEEVKEAAHERLGARLVRRGYVTQRELEAALEAQQQSEESLGQILVKLGSISEEQLYQMLAEQAGAIFIRNPRDYEPSEALLGLLLRADALRLSAVPIEEQGGVVTIVTSDPRKRDDIEAAIGKPVQLALARPNDIESLIERLYPQRGRLGETLVQQGSLSRAQLRDALQVQAREGKVKPLGEVIVELGYAGSEEVDQALQRQHSGGGRLEDTLVQSGKISPEMLARSLAVQLGYEFIDPNQAMPDPSVALLVPEATARRYTVVPIRMEGSALVVAMKDPRNVFALDDLRLIVGREIVPAVMAEKEITRLIERYFGSSDMAKLNKELAANAKAKEVAREEVDLSVLDDNAVVRVVDNIIREAALQDASDVHIEPSETSVKVRLRVDGTLREYQELPKAAAPSIVARIKIIGGLDIAERRVPQDGRVRFKRGSIDIDLRLSTLPTVYGEKAVMRLLQKASNIPEVEQLGFSEHNFQRFIDIIEKPYGIFLITGPTGSGKSFTTFSVLKRIATPDVNTTTVEDPVEYEIPGINQTQVNVAAGLTFARALRSFLRQDPDIIMVGEIRDSETAKIATEAALTGHLVIATLHTNDAPGAVTRLEEMGVETFNISAALIGVLGQRLVRKICADCKIETTPDPEVLRKLGIDETALTTGKLYRGAGCPRCNGTGYRGRMAIHELMAVDEPVRRAIVAGKSATDIRDVAKSDSAMRTLREDGLEKALQGLTTLEEILGNTNA</sequence>
<dbReference type="GO" id="GO:0005886">
    <property type="term" value="C:plasma membrane"/>
    <property type="evidence" value="ECO:0007669"/>
    <property type="project" value="TreeGrafter"/>
</dbReference>
<keyword evidence="3" id="KW-0067">ATP-binding</keyword>
<dbReference type="RefSeq" id="WP_110887899.1">
    <property type="nucleotide sequence ID" value="NZ_QJSX01000014.1"/>
</dbReference>
<evidence type="ECO:0000259" key="4">
    <source>
        <dbReference type="PROSITE" id="PS00662"/>
    </source>
</evidence>
<dbReference type="GO" id="GO:0005524">
    <property type="term" value="F:ATP binding"/>
    <property type="evidence" value="ECO:0007669"/>
    <property type="project" value="UniProtKB-KW"/>
</dbReference>
<dbReference type="SUPFAM" id="SSF160246">
    <property type="entry name" value="EspE N-terminal domain-like"/>
    <property type="match status" value="3"/>
</dbReference>
<name>A0A318S7X0_9DEIO</name>
<dbReference type="PANTHER" id="PTHR30258:SF1">
    <property type="entry name" value="PROTEIN TRANSPORT PROTEIN HOFB HOMOLOG"/>
    <property type="match status" value="1"/>
</dbReference>
<evidence type="ECO:0000256" key="2">
    <source>
        <dbReference type="ARBA" id="ARBA00022741"/>
    </source>
</evidence>
<evidence type="ECO:0000313" key="5">
    <source>
        <dbReference type="EMBL" id="PYE51871.1"/>
    </source>
</evidence>
<dbReference type="SUPFAM" id="SSF52540">
    <property type="entry name" value="P-loop containing nucleoside triphosphate hydrolases"/>
    <property type="match status" value="1"/>
</dbReference>
<dbReference type="FunFam" id="3.30.300.160:FF:000002">
    <property type="entry name" value="Type II secretion system protein E"/>
    <property type="match status" value="1"/>
</dbReference>
<dbReference type="InterPro" id="IPR027417">
    <property type="entry name" value="P-loop_NTPase"/>
</dbReference>
<dbReference type="InterPro" id="IPR001482">
    <property type="entry name" value="T2SS/T4SS_dom"/>
</dbReference>
<dbReference type="Pfam" id="PF00437">
    <property type="entry name" value="T2SSE"/>
    <property type="match status" value="1"/>
</dbReference>
<dbReference type="AlphaFoldDB" id="A0A318S7X0"/>
<dbReference type="OrthoDB" id="9808272at2"/>
<keyword evidence="2" id="KW-0547">Nucleotide-binding</keyword>
<dbReference type="InterPro" id="IPR007831">
    <property type="entry name" value="T2SS_GspE_N"/>
</dbReference>
<comment type="similarity">
    <text evidence="1">Belongs to the GSP E family.</text>
</comment>
<evidence type="ECO:0000256" key="1">
    <source>
        <dbReference type="ARBA" id="ARBA00006611"/>
    </source>
</evidence>
<gene>
    <name evidence="5" type="ORF">DES52_11472</name>
</gene>
<dbReference type="Proteomes" id="UP000248326">
    <property type="component" value="Unassembled WGS sequence"/>
</dbReference>
<dbReference type="GO" id="GO:0016887">
    <property type="term" value="F:ATP hydrolysis activity"/>
    <property type="evidence" value="ECO:0007669"/>
    <property type="project" value="TreeGrafter"/>
</dbReference>
<dbReference type="CDD" id="cd01129">
    <property type="entry name" value="PulE-GspE-like"/>
    <property type="match status" value="1"/>
</dbReference>
<dbReference type="Pfam" id="PF05157">
    <property type="entry name" value="MshEN"/>
    <property type="match status" value="3"/>
</dbReference>
<dbReference type="Gene3D" id="1.10.40.70">
    <property type="match status" value="2"/>
</dbReference>
<keyword evidence="6" id="KW-1185">Reference proteome</keyword>
<comment type="caution">
    <text evidence="5">The sequence shown here is derived from an EMBL/GenBank/DDBJ whole genome shotgun (WGS) entry which is preliminary data.</text>
</comment>
<dbReference type="InterPro" id="IPR037257">
    <property type="entry name" value="T2SS_E_N_sf"/>
</dbReference>
<dbReference type="Gene3D" id="3.30.450.90">
    <property type="match status" value="1"/>
</dbReference>